<evidence type="ECO:0000256" key="6">
    <source>
        <dbReference type="SAM" id="Phobius"/>
    </source>
</evidence>
<keyword evidence="2 6" id="KW-0812">Transmembrane</keyword>
<feature type="transmembrane region" description="Helical" evidence="6">
    <location>
        <begin position="169"/>
        <end position="188"/>
    </location>
</feature>
<dbReference type="PANTHER" id="PTHR42718">
    <property type="entry name" value="MAJOR FACILITATOR SUPERFAMILY MULTIDRUG TRANSPORTER MFSC"/>
    <property type="match status" value="1"/>
</dbReference>
<reference evidence="8 9" key="1">
    <citation type="submission" date="2024-03" db="EMBL/GenBank/DDBJ databases">
        <title>Actinomycetospora sp. OC33-EN07, a novel actinomycete isolated from wild orchid (Aerides multiflora).</title>
        <authorList>
            <person name="Suriyachadkun C."/>
        </authorList>
    </citation>
    <scope>NUCLEOTIDE SEQUENCE [LARGE SCALE GENOMIC DNA]</scope>
    <source>
        <strain evidence="8 9">OC33-EN07</strain>
    </source>
</reference>
<keyword evidence="4 6" id="KW-0472">Membrane</keyword>
<comment type="caution">
    <text evidence="8">The sequence shown here is derived from an EMBL/GenBank/DDBJ whole genome shotgun (WGS) entry which is preliminary data.</text>
</comment>
<dbReference type="Proteomes" id="UP001369736">
    <property type="component" value="Unassembled WGS sequence"/>
</dbReference>
<dbReference type="PROSITE" id="PS50850">
    <property type="entry name" value="MFS"/>
    <property type="match status" value="1"/>
</dbReference>
<dbReference type="CDD" id="cd17321">
    <property type="entry name" value="MFS_MMR_MDR_like"/>
    <property type="match status" value="1"/>
</dbReference>
<dbReference type="PRINTS" id="PR01036">
    <property type="entry name" value="TCRTETB"/>
</dbReference>
<dbReference type="RefSeq" id="WP_337699004.1">
    <property type="nucleotide sequence ID" value="NZ_JBBEGM010000001.1"/>
</dbReference>
<evidence type="ECO:0000256" key="1">
    <source>
        <dbReference type="ARBA" id="ARBA00004651"/>
    </source>
</evidence>
<feature type="region of interest" description="Disordered" evidence="5">
    <location>
        <begin position="472"/>
        <end position="506"/>
    </location>
</feature>
<dbReference type="Pfam" id="PF07690">
    <property type="entry name" value="MFS_1"/>
    <property type="match status" value="1"/>
</dbReference>
<keyword evidence="9" id="KW-1185">Reference proteome</keyword>
<evidence type="ECO:0000256" key="4">
    <source>
        <dbReference type="ARBA" id="ARBA00023136"/>
    </source>
</evidence>
<protein>
    <submittedName>
        <fullName evidence="8">MFS transporter</fullName>
    </submittedName>
</protein>
<feature type="transmembrane region" description="Helical" evidence="6">
    <location>
        <begin position="12"/>
        <end position="39"/>
    </location>
</feature>
<feature type="domain" description="Major facilitator superfamily (MFS) profile" evidence="7">
    <location>
        <begin position="15"/>
        <end position="472"/>
    </location>
</feature>
<dbReference type="Gene3D" id="1.20.1720.10">
    <property type="entry name" value="Multidrug resistance protein D"/>
    <property type="match status" value="1"/>
</dbReference>
<dbReference type="InterPro" id="IPR020846">
    <property type="entry name" value="MFS_dom"/>
</dbReference>
<evidence type="ECO:0000313" key="8">
    <source>
        <dbReference type="EMBL" id="MEJ2859949.1"/>
    </source>
</evidence>
<dbReference type="SUPFAM" id="SSF103473">
    <property type="entry name" value="MFS general substrate transporter"/>
    <property type="match status" value="1"/>
</dbReference>
<feature type="transmembrane region" description="Helical" evidence="6">
    <location>
        <begin position="51"/>
        <end position="69"/>
    </location>
</feature>
<evidence type="ECO:0000259" key="7">
    <source>
        <dbReference type="PROSITE" id="PS50850"/>
    </source>
</evidence>
<dbReference type="InterPro" id="IPR011701">
    <property type="entry name" value="MFS"/>
</dbReference>
<feature type="transmembrane region" description="Helical" evidence="6">
    <location>
        <begin position="419"/>
        <end position="437"/>
    </location>
</feature>
<accession>A0ABU8LZG9</accession>
<feature type="transmembrane region" description="Helical" evidence="6">
    <location>
        <begin position="209"/>
        <end position="228"/>
    </location>
</feature>
<name>A0ABU8LZG9_9PSEU</name>
<proteinExistence type="predicted"/>
<gene>
    <name evidence="8" type="ORF">WCD58_02205</name>
</gene>
<feature type="transmembrane region" description="Helical" evidence="6">
    <location>
        <begin position="106"/>
        <end position="127"/>
    </location>
</feature>
<feature type="transmembrane region" description="Helical" evidence="6">
    <location>
        <begin position="274"/>
        <end position="301"/>
    </location>
</feature>
<dbReference type="PANTHER" id="PTHR42718:SF39">
    <property type="entry name" value="ACTINORHODIN TRANSPORTER-RELATED"/>
    <property type="match status" value="1"/>
</dbReference>
<dbReference type="Gene3D" id="1.20.1250.20">
    <property type="entry name" value="MFS general substrate transporter like domains"/>
    <property type="match status" value="1"/>
</dbReference>
<dbReference type="InterPro" id="IPR036259">
    <property type="entry name" value="MFS_trans_sf"/>
</dbReference>
<evidence type="ECO:0000256" key="3">
    <source>
        <dbReference type="ARBA" id="ARBA00022989"/>
    </source>
</evidence>
<dbReference type="EMBL" id="JBBEGM010000001">
    <property type="protein sequence ID" value="MEJ2859949.1"/>
    <property type="molecule type" value="Genomic_DNA"/>
</dbReference>
<evidence type="ECO:0000313" key="9">
    <source>
        <dbReference type="Proteomes" id="UP001369736"/>
    </source>
</evidence>
<feature type="transmembrane region" description="Helical" evidence="6">
    <location>
        <begin position="341"/>
        <end position="362"/>
    </location>
</feature>
<evidence type="ECO:0000256" key="5">
    <source>
        <dbReference type="SAM" id="MobiDB-lite"/>
    </source>
</evidence>
<sequence length="506" mass="51500">MPAPDQTPVPGRWAALAVCMLAGVMIFVDVSIVNVALPAFRTGLGASPADLSWIVAGYTLTFGLALVPAGRLGDGRGRKRVLVAGLVLFALASLAAGLAQDATWLVAARLVQGLAGGLVNPQLLGLIQQMFRGSERGTAFGVFGAVNASSTAVGPLLGGLLIDLGGAEGWRWVFLVNLPLAVAALVLAPRLLPADPGREERTRTSLDPVGAVLLGVAVLGVLLPVVLAERDPAAAPWWTAAVGLAVGAGFVAWERRYARGGRDPLLNERVLRSPGYVLGTSLGALYMAGSTAIFFVLTVYLQQGLGYSALLAGLATMPYAVGSAIAAAWGGRVVTRVGRPLVVAGTVVMAVGIATTLLVVAFRTDPSTGLYTALPLFVAGIGSGLVITPNQALTLQCVPTDQGGTAGGMQQTAQRLGSSLGIAVVASVFFTVLAASGQQFGTALAVGLGVVLVCVLAAFALGLVDVLRRRRGHRRGPDDPAALGTGLVSGTATEPDPHAAAGHPHH</sequence>
<feature type="transmembrane region" description="Helical" evidence="6">
    <location>
        <begin position="81"/>
        <end position="100"/>
    </location>
</feature>
<feature type="transmembrane region" description="Helical" evidence="6">
    <location>
        <begin position="139"/>
        <end position="157"/>
    </location>
</feature>
<comment type="subcellular location">
    <subcellularLocation>
        <location evidence="1">Cell membrane</location>
        <topology evidence="1">Multi-pass membrane protein</topology>
    </subcellularLocation>
</comment>
<organism evidence="8 9">
    <name type="scientific">Actinomycetospora flava</name>
    <dbReference type="NCBI Taxonomy" id="3129232"/>
    <lineage>
        <taxon>Bacteria</taxon>
        <taxon>Bacillati</taxon>
        <taxon>Actinomycetota</taxon>
        <taxon>Actinomycetes</taxon>
        <taxon>Pseudonocardiales</taxon>
        <taxon>Pseudonocardiaceae</taxon>
        <taxon>Actinomycetospora</taxon>
    </lineage>
</organism>
<keyword evidence="3 6" id="KW-1133">Transmembrane helix</keyword>
<feature type="transmembrane region" description="Helical" evidence="6">
    <location>
        <begin position="307"/>
        <end position="329"/>
    </location>
</feature>
<feature type="transmembrane region" description="Helical" evidence="6">
    <location>
        <begin position="443"/>
        <end position="467"/>
    </location>
</feature>
<evidence type="ECO:0000256" key="2">
    <source>
        <dbReference type="ARBA" id="ARBA00022692"/>
    </source>
</evidence>
<feature type="transmembrane region" description="Helical" evidence="6">
    <location>
        <begin position="368"/>
        <end position="387"/>
    </location>
</feature>
<feature type="transmembrane region" description="Helical" evidence="6">
    <location>
        <begin position="234"/>
        <end position="253"/>
    </location>
</feature>